<evidence type="ECO:0000313" key="3">
    <source>
        <dbReference type="Proteomes" id="UP000256601"/>
    </source>
</evidence>
<evidence type="ECO:0000256" key="1">
    <source>
        <dbReference type="SAM" id="MobiDB-lite"/>
    </source>
</evidence>
<feature type="compositionally biased region" description="Polar residues" evidence="1">
    <location>
        <begin position="1"/>
        <end position="12"/>
    </location>
</feature>
<protein>
    <submittedName>
        <fullName evidence="2">Uncharacterized protein</fullName>
    </submittedName>
</protein>
<organism evidence="2 3">
    <name type="scientific">Yarrowia lipolytica</name>
    <name type="common">Candida lipolytica</name>
    <dbReference type="NCBI Taxonomy" id="4952"/>
    <lineage>
        <taxon>Eukaryota</taxon>
        <taxon>Fungi</taxon>
        <taxon>Dikarya</taxon>
        <taxon>Ascomycota</taxon>
        <taxon>Saccharomycotina</taxon>
        <taxon>Dipodascomycetes</taxon>
        <taxon>Dipodascales</taxon>
        <taxon>Dipodascales incertae sedis</taxon>
        <taxon>Yarrowia</taxon>
    </lineage>
</organism>
<sequence>MKDTKPVNNENYDPNGDESNHNDTPTIRHRKTPLKEDSWPLSGSAQGRQKPTALKASKPPSSTDRKIPSPTDEEIAEAWAAHPGIPPAEVSIKIMQYDDSEPSEICEEDFSLDSQWLSMEIDRIMREQTDDDISTCSFQKNTNLGDAYSADTSLFCSDSSRGLEMDMSNISKELARLKTEENRDKEKKSFSSESSLELSLLTSLCTSTPYKTRP</sequence>
<reference evidence="2 3" key="1">
    <citation type="submission" date="2018-07" db="EMBL/GenBank/DDBJ databases">
        <title>Draft Genome Assemblies for Five Robust Yarrowia lipolytica Strains Exhibiting High Lipid Production and Pentose Sugar Utilization and Sugar Alcohol Secretion from Undetoxified Lignocellulosic Biomass Hydrolysates.</title>
        <authorList>
            <consortium name="DOE Joint Genome Institute"/>
            <person name="Walker C."/>
            <person name="Ryu S."/>
            <person name="Na H."/>
            <person name="Zane M."/>
            <person name="LaButti K."/>
            <person name="Lipzen A."/>
            <person name="Haridas S."/>
            <person name="Barry K."/>
            <person name="Grigoriev I.V."/>
            <person name="Quarterman J."/>
            <person name="Slininger P."/>
            <person name="Dien B."/>
            <person name="Trinh C.T."/>
        </authorList>
    </citation>
    <scope>NUCLEOTIDE SEQUENCE [LARGE SCALE GENOMIC DNA]</scope>
    <source>
        <strain evidence="2 3">YB392</strain>
    </source>
</reference>
<dbReference type="VEuPathDB" id="FungiDB:YALI0_A06457g"/>
<dbReference type="AlphaFoldDB" id="A0A371C4B1"/>
<dbReference type="Proteomes" id="UP000256601">
    <property type="component" value="Unassembled WGS sequence"/>
</dbReference>
<evidence type="ECO:0000313" key="2">
    <source>
        <dbReference type="EMBL" id="RDW24962.1"/>
    </source>
</evidence>
<feature type="region of interest" description="Disordered" evidence="1">
    <location>
        <begin position="177"/>
        <end position="198"/>
    </location>
</feature>
<feature type="compositionally biased region" description="Basic and acidic residues" evidence="1">
    <location>
        <begin position="177"/>
        <end position="190"/>
    </location>
</feature>
<dbReference type="VEuPathDB" id="FungiDB:YALI1_A06116g"/>
<gene>
    <name evidence="2" type="ORF">B0I71DRAFT_171436</name>
</gene>
<accession>A0A371C4B1</accession>
<dbReference type="EMBL" id="KZ857341">
    <property type="protein sequence ID" value="RDW24962.1"/>
    <property type="molecule type" value="Genomic_DNA"/>
</dbReference>
<name>A0A371C4B1_YARLL</name>
<proteinExistence type="predicted"/>
<feature type="region of interest" description="Disordered" evidence="1">
    <location>
        <begin position="1"/>
        <end position="73"/>
    </location>
</feature>